<gene>
    <name evidence="12" type="ORF">VZT92_018918</name>
</gene>
<evidence type="ECO:0000256" key="2">
    <source>
        <dbReference type="ARBA" id="ARBA00022707"/>
    </source>
</evidence>
<comment type="similarity">
    <text evidence="1">Belongs to the recoverin family.</text>
</comment>
<keyword evidence="6" id="KW-0449">Lipoprotein</keyword>
<feature type="compositionally biased region" description="Polar residues" evidence="10">
    <location>
        <begin position="1"/>
        <end position="10"/>
    </location>
</feature>
<dbReference type="SMART" id="SM00054">
    <property type="entry name" value="EFh"/>
    <property type="match status" value="3"/>
</dbReference>
<protein>
    <recommendedName>
        <fullName evidence="9">Neuronal calcium sensor 1</fullName>
    </recommendedName>
</protein>
<evidence type="ECO:0000313" key="13">
    <source>
        <dbReference type="Proteomes" id="UP001488805"/>
    </source>
</evidence>
<dbReference type="InterPro" id="IPR011992">
    <property type="entry name" value="EF-hand-dom_pair"/>
</dbReference>
<feature type="domain" description="EF-hand" evidence="11">
    <location>
        <begin position="193"/>
        <end position="228"/>
    </location>
</feature>
<proteinExistence type="inferred from homology"/>
<feature type="compositionally biased region" description="Polar residues" evidence="10">
    <location>
        <begin position="20"/>
        <end position="31"/>
    </location>
</feature>
<dbReference type="PROSITE" id="PS50222">
    <property type="entry name" value="EF_HAND_2"/>
    <property type="match status" value="3"/>
</dbReference>
<dbReference type="PANTHER" id="PTHR23055:SF198">
    <property type="entry name" value="NEURONAL CALCIUM SENSOR 1"/>
    <property type="match status" value="1"/>
</dbReference>
<dbReference type="EMBL" id="JBCEZU010000221">
    <property type="protein sequence ID" value="KAK9522454.1"/>
    <property type="molecule type" value="Genomic_DNA"/>
</dbReference>
<organism evidence="12 13">
    <name type="scientific">Zoarces viviparus</name>
    <name type="common">Viviparous eelpout</name>
    <name type="synonym">Blennius viviparus</name>
    <dbReference type="NCBI Taxonomy" id="48416"/>
    <lineage>
        <taxon>Eukaryota</taxon>
        <taxon>Metazoa</taxon>
        <taxon>Chordata</taxon>
        <taxon>Craniata</taxon>
        <taxon>Vertebrata</taxon>
        <taxon>Euteleostomi</taxon>
        <taxon>Actinopterygii</taxon>
        <taxon>Neopterygii</taxon>
        <taxon>Teleostei</taxon>
        <taxon>Neoteleostei</taxon>
        <taxon>Acanthomorphata</taxon>
        <taxon>Eupercaria</taxon>
        <taxon>Perciformes</taxon>
        <taxon>Cottioidei</taxon>
        <taxon>Zoarcales</taxon>
        <taxon>Zoarcidae</taxon>
        <taxon>Zoarcinae</taxon>
        <taxon>Zoarces</taxon>
    </lineage>
</organism>
<evidence type="ECO:0000256" key="10">
    <source>
        <dbReference type="SAM" id="MobiDB-lite"/>
    </source>
</evidence>
<feature type="domain" description="EF-hand" evidence="11">
    <location>
        <begin position="157"/>
        <end position="192"/>
    </location>
</feature>
<dbReference type="Pfam" id="PF13499">
    <property type="entry name" value="EF-hand_7"/>
    <property type="match status" value="1"/>
</dbReference>
<dbReference type="CDD" id="cd00051">
    <property type="entry name" value="EFh"/>
    <property type="match status" value="2"/>
</dbReference>
<dbReference type="SUPFAM" id="SSF47473">
    <property type="entry name" value="EF-hand"/>
    <property type="match status" value="1"/>
</dbReference>
<evidence type="ECO:0000259" key="11">
    <source>
        <dbReference type="PROSITE" id="PS50222"/>
    </source>
</evidence>
<dbReference type="GO" id="GO:0005509">
    <property type="term" value="F:calcium ion binding"/>
    <property type="evidence" value="ECO:0007669"/>
    <property type="project" value="InterPro"/>
</dbReference>
<accession>A0AAW1EIS3</accession>
<dbReference type="InterPro" id="IPR028846">
    <property type="entry name" value="Recoverin"/>
</dbReference>
<evidence type="ECO:0000256" key="8">
    <source>
        <dbReference type="ARBA" id="ARBA00037437"/>
    </source>
</evidence>
<dbReference type="GO" id="GO:0014069">
    <property type="term" value="C:postsynaptic density"/>
    <property type="evidence" value="ECO:0007669"/>
    <property type="project" value="UniProtKB-SubCell"/>
</dbReference>
<feature type="region of interest" description="Disordered" evidence="10">
    <location>
        <begin position="1"/>
        <end position="47"/>
    </location>
</feature>
<keyword evidence="5" id="KW-0106">Calcium</keyword>
<comment type="caution">
    <text evidence="12">The sequence shown here is derived from an EMBL/GenBank/DDBJ whole genome shotgun (WGS) entry which is preliminary data.</text>
</comment>
<dbReference type="AlphaFoldDB" id="A0AAW1EIS3"/>
<dbReference type="InterPro" id="IPR002048">
    <property type="entry name" value="EF_hand_dom"/>
</dbReference>
<feature type="domain" description="EF-hand" evidence="11">
    <location>
        <begin position="241"/>
        <end position="276"/>
    </location>
</feature>
<dbReference type="Gene3D" id="1.10.238.10">
    <property type="entry name" value="EF-hand"/>
    <property type="match status" value="1"/>
</dbReference>
<dbReference type="PROSITE" id="PS00018">
    <property type="entry name" value="EF_HAND_1"/>
    <property type="match status" value="3"/>
</dbReference>
<dbReference type="PANTHER" id="PTHR23055">
    <property type="entry name" value="CALCIUM BINDING PROTEINS"/>
    <property type="match status" value="1"/>
</dbReference>
<dbReference type="GO" id="GO:0008048">
    <property type="term" value="F:calcium sensitive guanylate cyclase activator activity"/>
    <property type="evidence" value="ECO:0007669"/>
    <property type="project" value="TreeGrafter"/>
</dbReference>
<reference evidence="12 13" key="1">
    <citation type="journal article" date="2024" name="Genome Biol. Evol.">
        <title>Chromosome-level genome assembly of the viviparous eelpout Zoarces viviparus.</title>
        <authorList>
            <person name="Fuhrmann N."/>
            <person name="Brasseur M.V."/>
            <person name="Bakowski C.E."/>
            <person name="Podsiadlowski L."/>
            <person name="Prost S."/>
            <person name="Krehenwinkel H."/>
            <person name="Mayer C."/>
        </authorList>
    </citation>
    <scope>NUCLEOTIDE SEQUENCE [LARGE SCALE GENOMIC DNA]</scope>
    <source>
        <strain evidence="12">NO-MEL_2022_Ind0_liver</strain>
    </source>
</reference>
<name>A0AAW1EIS3_ZOAVI</name>
<evidence type="ECO:0000256" key="1">
    <source>
        <dbReference type="ARBA" id="ARBA00006049"/>
    </source>
</evidence>
<evidence type="ECO:0000256" key="3">
    <source>
        <dbReference type="ARBA" id="ARBA00022723"/>
    </source>
</evidence>
<evidence type="ECO:0000256" key="4">
    <source>
        <dbReference type="ARBA" id="ARBA00022737"/>
    </source>
</evidence>
<evidence type="ECO:0000313" key="12">
    <source>
        <dbReference type="EMBL" id="KAK9522454.1"/>
    </source>
</evidence>
<keyword evidence="4" id="KW-0677">Repeat</keyword>
<dbReference type="Proteomes" id="UP001488805">
    <property type="component" value="Unassembled WGS sequence"/>
</dbReference>
<dbReference type="PRINTS" id="PR00450">
    <property type="entry name" value="RECOVERIN"/>
</dbReference>
<sequence length="287" mass="32307">MTDGTATSVSLPALSGVGRGQQQRHSLTAASEQHGRGQQRVAPELGGGRPRCSAALRFGNCLDGLRLPRHYSSDRRGGSSRCCVPRWTWRCGGELKIMGKSNSKLKPEVVEELTRKTYFTEKEVQQWYKGFIKDCPSGQLDAVGFQKIYKQFFPFGDPTKFASFVFNVFDENKDGRIEFSEFIQALSVTSRGTLDEKLRWAFKLYDLDNDGYITRDEMLNIVDAIYQMVGNTVELPEEENTPEKRVDRIFAMMDKNADGKLTLQEFQEGSKADPSIVQALSLYDGLV</sequence>
<dbReference type="FunFam" id="1.10.238.10:FF:000009">
    <property type="entry name" value="Visinin-like protein 1"/>
    <property type="match status" value="1"/>
</dbReference>
<evidence type="ECO:0000256" key="9">
    <source>
        <dbReference type="ARBA" id="ARBA00039972"/>
    </source>
</evidence>
<dbReference type="InterPro" id="IPR018247">
    <property type="entry name" value="EF_Hand_1_Ca_BS"/>
</dbReference>
<evidence type="ECO:0000256" key="5">
    <source>
        <dbReference type="ARBA" id="ARBA00022837"/>
    </source>
</evidence>
<evidence type="ECO:0000256" key="6">
    <source>
        <dbReference type="ARBA" id="ARBA00023288"/>
    </source>
</evidence>
<keyword evidence="3" id="KW-0479">Metal-binding</keyword>
<comment type="function">
    <text evidence="8">May be involved in the calcium-dependent regulation of rhodopsin phosphorylation. Binds three calcium ions.</text>
</comment>
<evidence type="ECO:0000256" key="7">
    <source>
        <dbReference type="ARBA" id="ARBA00034105"/>
    </source>
</evidence>
<keyword evidence="2" id="KW-0519">Myristate</keyword>
<dbReference type="Pfam" id="PF00036">
    <property type="entry name" value="EF-hand_1"/>
    <property type="match status" value="1"/>
</dbReference>
<keyword evidence="13" id="KW-1185">Reference proteome</keyword>
<comment type="subcellular location">
    <subcellularLocation>
        <location evidence="7">Postsynaptic density</location>
    </subcellularLocation>
</comment>